<organism evidence="1">
    <name type="scientific">Marivirga arenosa</name>
    <dbReference type="NCBI Taxonomy" id="3059076"/>
    <lineage>
        <taxon>Bacteria</taxon>
        <taxon>Pseudomonadati</taxon>
        <taxon>Bacteroidota</taxon>
        <taxon>Cytophagia</taxon>
        <taxon>Cytophagales</taxon>
        <taxon>Marivirgaceae</taxon>
        <taxon>Marivirga</taxon>
    </lineage>
</organism>
<dbReference type="KEGG" id="marp:QYS47_05830"/>
<dbReference type="Proteomes" id="UP001232019">
    <property type="component" value="Chromosome"/>
</dbReference>
<dbReference type="AlphaFoldDB" id="A0AA49JAF3"/>
<gene>
    <name evidence="1" type="ORF">QYS47_05830</name>
</gene>
<proteinExistence type="predicted"/>
<accession>A0AA49JAF3</accession>
<protein>
    <submittedName>
        <fullName evidence="1">Uncharacterized protein</fullName>
    </submittedName>
</protein>
<evidence type="ECO:0000313" key="1">
    <source>
        <dbReference type="EMBL" id="WKK81760.2"/>
    </source>
</evidence>
<sequence length="319" mass="37238">MNEIYRLNRSISSSDRKYDYNKVKDFLLKQQLDQLELGDEPSGIYSKFSTEILCINKSMFNKDANYTILISNLNAIQSEVKHNLIIDKGLKIYITVELLPKLSYCLYKLGKYEQAEQVIREHLVLSEYLINRKATFVFFNLLEQILNLNKVLIAQNKVREALSNWQELFKFMIMGQESKIVYLNTGSGIVNTGLPKILKEYSILNFLKVYIAGQLEFGVYPTVNVIFRDWFNNMDVSTSERLAIYRYISILEANENGTLNHVMKDIIEFSHVFEGRNYLILRHSLNNVLIEKIEKEYSNHHKKAEMIDFIKDSLKVVGT</sequence>
<reference evidence="1" key="1">
    <citation type="submission" date="2023-08" db="EMBL/GenBank/DDBJ databases">
        <title>Comparative genomics and taxonomic characterization of three novel marine species of genus Marivirga.</title>
        <authorList>
            <person name="Muhammad N."/>
            <person name="Kim S.-G."/>
        </authorList>
    </citation>
    <scope>NUCLEOTIDE SEQUENCE</scope>
    <source>
        <strain evidence="1">BKB1-2</strain>
    </source>
</reference>
<name>A0AA49JAF3_9BACT</name>
<dbReference type="RefSeq" id="WP_322348028.1">
    <property type="nucleotide sequence ID" value="NZ_CP129968.2"/>
</dbReference>
<dbReference type="EMBL" id="CP129968">
    <property type="protein sequence ID" value="WKK81760.2"/>
    <property type="molecule type" value="Genomic_DNA"/>
</dbReference>